<dbReference type="InterPro" id="IPR000515">
    <property type="entry name" value="MetI-like"/>
</dbReference>
<evidence type="ECO:0000256" key="6">
    <source>
        <dbReference type="ARBA" id="ARBA00023136"/>
    </source>
</evidence>
<comment type="caution">
    <text evidence="9">The sequence shown here is derived from an EMBL/GenBank/DDBJ whole genome shotgun (WGS) entry which is preliminary data.</text>
</comment>
<dbReference type="RefSeq" id="WP_133235187.1">
    <property type="nucleotide sequence ID" value="NZ_SMRT01000020.1"/>
</dbReference>
<name>A0A4R5KBY4_9BACL</name>
<dbReference type="InterPro" id="IPR035906">
    <property type="entry name" value="MetI-like_sf"/>
</dbReference>
<keyword evidence="10" id="KW-1185">Reference proteome</keyword>
<accession>A0A4R5KBY4</accession>
<evidence type="ECO:0000256" key="2">
    <source>
        <dbReference type="ARBA" id="ARBA00022448"/>
    </source>
</evidence>
<gene>
    <name evidence="9" type="ORF">E1757_29945</name>
</gene>
<evidence type="ECO:0000256" key="4">
    <source>
        <dbReference type="ARBA" id="ARBA00022692"/>
    </source>
</evidence>
<dbReference type="PANTHER" id="PTHR43744:SF12">
    <property type="entry name" value="ABC TRANSPORTER PERMEASE PROTEIN MG189-RELATED"/>
    <property type="match status" value="1"/>
</dbReference>
<dbReference type="CDD" id="cd06261">
    <property type="entry name" value="TM_PBP2"/>
    <property type="match status" value="1"/>
</dbReference>
<comment type="similarity">
    <text evidence="7">Belongs to the binding-protein-dependent transport system permease family.</text>
</comment>
<dbReference type="PROSITE" id="PS50928">
    <property type="entry name" value="ABC_TM1"/>
    <property type="match status" value="1"/>
</dbReference>
<dbReference type="AlphaFoldDB" id="A0A4R5KBY4"/>
<keyword evidence="5 7" id="KW-1133">Transmembrane helix</keyword>
<feature type="transmembrane region" description="Helical" evidence="7">
    <location>
        <begin position="70"/>
        <end position="93"/>
    </location>
</feature>
<dbReference type="SUPFAM" id="SSF161098">
    <property type="entry name" value="MetI-like"/>
    <property type="match status" value="1"/>
</dbReference>
<dbReference type="Proteomes" id="UP000295636">
    <property type="component" value="Unassembled WGS sequence"/>
</dbReference>
<evidence type="ECO:0000256" key="7">
    <source>
        <dbReference type="RuleBase" id="RU363032"/>
    </source>
</evidence>
<feature type="transmembrane region" description="Helical" evidence="7">
    <location>
        <begin position="9"/>
        <end position="30"/>
    </location>
</feature>
<comment type="subcellular location">
    <subcellularLocation>
        <location evidence="1 7">Cell membrane</location>
        <topology evidence="1 7">Multi-pass membrane protein</topology>
    </subcellularLocation>
</comment>
<evidence type="ECO:0000313" key="10">
    <source>
        <dbReference type="Proteomes" id="UP000295636"/>
    </source>
</evidence>
<protein>
    <submittedName>
        <fullName evidence="9">Carbohydrate ABC transporter permease</fullName>
    </submittedName>
</protein>
<keyword evidence="6 7" id="KW-0472">Membrane</keyword>
<sequence length="275" mass="30330">MTANRIHRAVVYAALTVLSLLFSLPFLFMIGTSFKSYDDIVASPLNPIPLRPTLSNFTLLFEKIPFWTQFFNGVFIAVSVSILAMVCNALVAYGFSRYEFKGKQALFTVVIATILIPSQMTLVPSFIMFKQWGWLDTFMPLILPGAVSAMNIFLCRQVMTAIPKELYESARVDGSSEWGTFLRIAVPLSMSGIGIVGLLNFMNAWNDYLSPLIFLVSEHKMTLSVGISTMNNPYKEDYATPITGAFLMAVPVLVLLSVVGRKYFISGVAAGAVKG</sequence>
<keyword evidence="4 7" id="KW-0812">Transmembrane</keyword>
<evidence type="ECO:0000313" key="9">
    <source>
        <dbReference type="EMBL" id="TDF92606.1"/>
    </source>
</evidence>
<dbReference type="PANTHER" id="PTHR43744">
    <property type="entry name" value="ABC TRANSPORTER PERMEASE PROTEIN MG189-RELATED-RELATED"/>
    <property type="match status" value="1"/>
</dbReference>
<proteinExistence type="inferred from homology"/>
<evidence type="ECO:0000256" key="3">
    <source>
        <dbReference type="ARBA" id="ARBA00022475"/>
    </source>
</evidence>
<keyword evidence="3" id="KW-1003">Cell membrane</keyword>
<keyword evidence="2 7" id="KW-0813">Transport</keyword>
<evidence type="ECO:0000259" key="8">
    <source>
        <dbReference type="PROSITE" id="PS50928"/>
    </source>
</evidence>
<feature type="transmembrane region" description="Helical" evidence="7">
    <location>
        <begin position="141"/>
        <end position="159"/>
    </location>
</feature>
<feature type="transmembrane region" description="Helical" evidence="7">
    <location>
        <begin position="180"/>
        <end position="202"/>
    </location>
</feature>
<organism evidence="9 10">
    <name type="scientific">Paenibacillus piri</name>
    <dbReference type="NCBI Taxonomy" id="2547395"/>
    <lineage>
        <taxon>Bacteria</taxon>
        <taxon>Bacillati</taxon>
        <taxon>Bacillota</taxon>
        <taxon>Bacilli</taxon>
        <taxon>Bacillales</taxon>
        <taxon>Paenibacillaceae</taxon>
        <taxon>Paenibacillus</taxon>
    </lineage>
</organism>
<feature type="domain" description="ABC transmembrane type-1" evidence="8">
    <location>
        <begin position="70"/>
        <end position="259"/>
    </location>
</feature>
<dbReference type="Pfam" id="PF00528">
    <property type="entry name" value="BPD_transp_1"/>
    <property type="match status" value="1"/>
</dbReference>
<evidence type="ECO:0000256" key="1">
    <source>
        <dbReference type="ARBA" id="ARBA00004651"/>
    </source>
</evidence>
<feature type="transmembrane region" description="Helical" evidence="7">
    <location>
        <begin position="238"/>
        <end position="259"/>
    </location>
</feature>
<evidence type="ECO:0000256" key="5">
    <source>
        <dbReference type="ARBA" id="ARBA00022989"/>
    </source>
</evidence>
<reference evidence="9 10" key="1">
    <citation type="submission" date="2019-03" db="EMBL/GenBank/DDBJ databases">
        <title>This is whole genome sequence of Paenibacillus sp MS74 strain.</title>
        <authorList>
            <person name="Trinh H.N."/>
        </authorList>
    </citation>
    <scope>NUCLEOTIDE SEQUENCE [LARGE SCALE GENOMIC DNA]</scope>
    <source>
        <strain evidence="9 10">MS74</strain>
    </source>
</reference>
<dbReference type="EMBL" id="SMRT01000020">
    <property type="protein sequence ID" value="TDF92606.1"/>
    <property type="molecule type" value="Genomic_DNA"/>
</dbReference>
<feature type="transmembrane region" description="Helical" evidence="7">
    <location>
        <begin position="105"/>
        <end position="129"/>
    </location>
</feature>
<dbReference type="OrthoDB" id="9771544at2"/>
<dbReference type="GO" id="GO:0055085">
    <property type="term" value="P:transmembrane transport"/>
    <property type="evidence" value="ECO:0007669"/>
    <property type="project" value="InterPro"/>
</dbReference>
<dbReference type="Gene3D" id="1.10.3720.10">
    <property type="entry name" value="MetI-like"/>
    <property type="match status" value="1"/>
</dbReference>
<dbReference type="GO" id="GO:0005886">
    <property type="term" value="C:plasma membrane"/>
    <property type="evidence" value="ECO:0007669"/>
    <property type="project" value="UniProtKB-SubCell"/>
</dbReference>